<protein>
    <recommendedName>
        <fullName evidence="3">FCP1 homology domain-containing protein</fullName>
    </recommendedName>
</protein>
<dbReference type="CDD" id="cd01427">
    <property type="entry name" value="HAD_like"/>
    <property type="match status" value="1"/>
</dbReference>
<dbReference type="InterPro" id="IPR036412">
    <property type="entry name" value="HAD-like_sf"/>
</dbReference>
<reference evidence="1 2" key="1">
    <citation type="journal article" date="2016" name="Nat. Commun.">
        <title>Thousands of microbial genomes shed light on interconnected biogeochemical processes in an aquifer system.</title>
        <authorList>
            <person name="Anantharaman K."/>
            <person name="Brown C.T."/>
            <person name="Hug L.A."/>
            <person name="Sharon I."/>
            <person name="Castelle C.J."/>
            <person name="Probst A.J."/>
            <person name="Thomas B.C."/>
            <person name="Singh A."/>
            <person name="Wilkins M.J."/>
            <person name="Karaoz U."/>
            <person name="Brodie E.L."/>
            <person name="Williams K.H."/>
            <person name="Hubbard S.S."/>
            <person name="Banfield J.F."/>
        </authorList>
    </citation>
    <scope>NUCLEOTIDE SEQUENCE [LARGE SCALE GENOMIC DNA]</scope>
</reference>
<dbReference type="SUPFAM" id="SSF56784">
    <property type="entry name" value="HAD-like"/>
    <property type="match status" value="1"/>
</dbReference>
<dbReference type="EMBL" id="MGHY01000029">
    <property type="protein sequence ID" value="OGM78755.1"/>
    <property type="molecule type" value="Genomic_DNA"/>
</dbReference>
<comment type="caution">
    <text evidence="1">The sequence shown here is derived from an EMBL/GenBank/DDBJ whole genome shotgun (WGS) entry which is preliminary data.</text>
</comment>
<dbReference type="AlphaFoldDB" id="A0A1F8CT58"/>
<gene>
    <name evidence="1" type="ORF">A2382_03705</name>
</gene>
<name>A0A1F8CT58_9BACT</name>
<dbReference type="Gene3D" id="1.10.150.520">
    <property type="match status" value="1"/>
</dbReference>
<sequence length="214" mass="24448">MGQTSKTLIILDMDGTLYDLDGKGGKYQGSTLQKAVLGNAVGFLSTLSKQSEKDAKKEIDECLLSKRPLSGYFAKRYNLTRSEYFDIVWNIPPSGIVKHEHDFASIIKNLQKNGIHFVLITESPAVWQKQIFKFLKLERDWFIDIFTGEMFLAKGEVMQDITKKVKAEVVYSIGDQYETDIKPAEDLGYKTKEVKNSHETYQFMLELEKLLSLS</sequence>
<dbReference type="InterPro" id="IPR023214">
    <property type="entry name" value="HAD_sf"/>
</dbReference>
<proteinExistence type="predicted"/>
<dbReference type="STRING" id="1802538.A2382_03705"/>
<evidence type="ECO:0000313" key="2">
    <source>
        <dbReference type="Proteomes" id="UP000178999"/>
    </source>
</evidence>
<organism evidence="1 2">
    <name type="scientific">Candidatus Woesebacteria bacterium RIFOXYB1_FULL_38_16</name>
    <dbReference type="NCBI Taxonomy" id="1802538"/>
    <lineage>
        <taxon>Bacteria</taxon>
        <taxon>Candidatus Woeseibacteriota</taxon>
    </lineage>
</organism>
<accession>A0A1F8CT58</accession>
<dbReference type="Gene3D" id="3.40.50.1000">
    <property type="entry name" value="HAD superfamily/HAD-like"/>
    <property type="match status" value="1"/>
</dbReference>
<evidence type="ECO:0008006" key="3">
    <source>
        <dbReference type="Google" id="ProtNLM"/>
    </source>
</evidence>
<dbReference type="Proteomes" id="UP000178999">
    <property type="component" value="Unassembled WGS sequence"/>
</dbReference>
<evidence type="ECO:0000313" key="1">
    <source>
        <dbReference type="EMBL" id="OGM78755.1"/>
    </source>
</evidence>